<keyword evidence="2" id="KW-1185">Reference proteome</keyword>
<gene>
    <name evidence="1" type="ORF">K443DRAFT_197157</name>
</gene>
<dbReference type="HOGENOM" id="CLU_2904515_0_0_1"/>
<organism evidence="1 2">
    <name type="scientific">Laccaria amethystina LaAM-08-1</name>
    <dbReference type="NCBI Taxonomy" id="1095629"/>
    <lineage>
        <taxon>Eukaryota</taxon>
        <taxon>Fungi</taxon>
        <taxon>Dikarya</taxon>
        <taxon>Basidiomycota</taxon>
        <taxon>Agaricomycotina</taxon>
        <taxon>Agaricomycetes</taxon>
        <taxon>Agaricomycetidae</taxon>
        <taxon>Agaricales</taxon>
        <taxon>Agaricineae</taxon>
        <taxon>Hydnangiaceae</taxon>
        <taxon>Laccaria</taxon>
    </lineage>
</organism>
<reference evidence="1 2" key="1">
    <citation type="submission" date="2014-04" db="EMBL/GenBank/DDBJ databases">
        <authorList>
            <consortium name="DOE Joint Genome Institute"/>
            <person name="Kuo A."/>
            <person name="Kohler A."/>
            <person name="Nagy L.G."/>
            <person name="Floudas D."/>
            <person name="Copeland A."/>
            <person name="Barry K.W."/>
            <person name="Cichocki N."/>
            <person name="Veneault-Fourrey C."/>
            <person name="LaButti K."/>
            <person name="Lindquist E.A."/>
            <person name="Lipzen A."/>
            <person name="Lundell T."/>
            <person name="Morin E."/>
            <person name="Murat C."/>
            <person name="Sun H."/>
            <person name="Tunlid A."/>
            <person name="Henrissat B."/>
            <person name="Grigoriev I.V."/>
            <person name="Hibbett D.S."/>
            <person name="Martin F."/>
            <person name="Nordberg H.P."/>
            <person name="Cantor M.N."/>
            <person name="Hua S.X."/>
        </authorList>
    </citation>
    <scope>NUCLEOTIDE SEQUENCE [LARGE SCALE GENOMIC DNA]</scope>
    <source>
        <strain evidence="1 2">LaAM-08-1</strain>
    </source>
</reference>
<dbReference type="EMBL" id="KN838663">
    <property type="protein sequence ID" value="KIJ98684.1"/>
    <property type="molecule type" value="Genomic_DNA"/>
</dbReference>
<dbReference type="Proteomes" id="UP000054477">
    <property type="component" value="Unassembled WGS sequence"/>
</dbReference>
<accession>A0A0C9WN02</accession>
<sequence length="62" mass="7489">MENVWDRPCDKEDRGIRNSSRRFYQRRSGKKTGLLSDTWFSEVFPKTLGRRWLLMKLECHGL</sequence>
<name>A0A0C9WN02_9AGAR</name>
<evidence type="ECO:0000313" key="1">
    <source>
        <dbReference type="EMBL" id="KIJ98684.1"/>
    </source>
</evidence>
<evidence type="ECO:0000313" key="2">
    <source>
        <dbReference type="Proteomes" id="UP000054477"/>
    </source>
</evidence>
<protein>
    <submittedName>
        <fullName evidence="1">Uncharacterized protein</fullName>
    </submittedName>
</protein>
<dbReference type="AlphaFoldDB" id="A0A0C9WN02"/>
<proteinExistence type="predicted"/>
<reference evidence="2" key="2">
    <citation type="submission" date="2015-01" db="EMBL/GenBank/DDBJ databases">
        <title>Evolutionary Origins and Diversification of the Mycorrhizal Mutualists.</title>
        <authorList>
            <consortium name="DOE Joint Genome Institute"/>
            <consortium name="Mycorrhizal Genomics Consortium"/>
            <person name="Kohler A."/>
            <person name="Kuo A."/>
            <person name="Nagy L.G."/>
            <person name="Floudas D."/>
            <person name="Copeland A."/>
            <person name="Barry K.W."/>
            <person name="Cichocki N."/>
            <person name="Veneault-Fourrey C."/>
            <person name="LaButti K."/>
            <person name="Lindquist E.A."/>
            <person name="Lipzen A."/>
            <person name="Lundell T."/>
            <person name="Morin E."/>
            <person name="Murat C."/>
            <person name="Riley R."/>
            <person name="Ohm R."/>
            <person name="Sun H."/>
            <person name="Tunlid A."/>
            <person name="Henrissat B."/>
            <person name="Grigoriev I.V."/>
            <person name="Hibbett D.S."/>
            <person name="Martin F."/>
        </authorList>
    </citation>
    <scope>NUCLEOTIDE SEQUENCE [LARGE SCALE GENOMIC DNA]</scope>
    <source>
        <strain evidence="2">LaAM-08-1</strain>
    </source>
</reference>